<dbReference type="EC" id="2.7.4.7" evidence="6"/>
<accession>A0A4R8A3X3</accession>
<dbReference type="GO" id="GO:0008972">
    <property type="term" value="F:phosphomethylpyrimidine kinase activity"/>
    <property type="evidence" value="ECO:0007669"/>
    <property type="project" value="UniProtKB-EC"/>
</dbReference>
<dbReference type="InterPro" id="IPR004399">
    <property type="entry name" value="HMP/HMP-P_kinase_dom"/>
</dbReference>
<evidence type="ECO:0000256" key="12">
    <source>
        <dbReference type="ARBA" id="ARBA00022977"/>
    </source>
</evidence>
<name>A0A4R8A3X3_9FIRM</name>
<comment type="pathway">
    <text evidence="13">Cofactor biosynthesis; thiamine diphosphate biosynthesis; 4-amino-2-methyl-5-diphosphomethylpyrimidine from 5-amino-1-(5-phospho-D-ribosyl)imidazole: step 2/3.</text>
</comment>
<evidence type="ECO:0000256" key="7">
    <source>
        <dbReference type="ARBA" id="ARBA00019161"/>
    </source>
</evidence>
<organism evidence="17 18">
    <name type="scientific">Breznakia blatticola</name>
    <dbReference type="NCBI Taxonomy" id="1754012"/>
    <lineage>
        <taxon>Bacteria</taxon>
        <taxon>Bacillati</taxon>
        <taxon>Bacillota</taxon>
        <taxon>Erysipelotrichia</taxon>
        <taxon>Erysipelotrichales</taxon>
        <taxon>Erysipelotrichaceae</taxon>
        <taxon>Breznakia</taxon>
    </lineage>
</organism>
<dbReference type="RefSeq" id="WP_134168182.1">
    <property type="nucleotide sequence ID" value="NZ_SODD01000005.1"/>
</dbReference>
<dbReference type="Pfam" id="PF08543">
    <property type="entry name" value="Phos_pyr_kin"/>
    <property type="match status" value="1"/>
</dbReference>
<evidence type="ECO:0000256" key="3">
    <source>
        <dbReference type="ARBA" id="ARBA00004769"/>
    </source>
</evidence>
<sequence length="281" mass="30154">MKNVLSIAGSDCSGGAGIQADLKTFSANGVFGMSVIVSVVAENTNRVISIEDVSPKMIGEQMDAVFEDIEVDAVKIGMLSTPKCMEVVVRKLEQYKPKHIVIDPVMYAKNGCPLMEESSLDTLISKVLPFAEVLTPNIPEAEKITGMKIQSVDDMEQAAKAILTLGCKGVIIKGGHREGSALDVLYDGEVFTHFETERIATKHTHGTGCTFSSAIAAQLAKGRSIREATSIAKTYVITAITHGLNIGKGCGPTNHFYALYKKAGLLNHVNEIVEEIVEVAK</sequence>
<evidence type="ECO:0000256" key="14">
    <source>
        <dbReference type="ARBA" id="ARBA00042102"/>
    </source>
</evidence>
<dbReference type="SUPFAM" id="SSF53613">
    <property type="entry name" value="Ribokinase-like"/>
    <property type="match status" value="1"/>
</dbReference>
<keyword evidence="8" id="KW-0808">Transferase</keyword>
<dbReference type="CDD" id="cd01169">
    <property type="entry name" value="HMPP_kinase"/>
    <property type="match status" value="1"/>
</dbReference>
<keyword evidence="12" id="KW-0784">Thiamine biosynthesis</keyword>
<protein>
    <recommendedName>
        <fullName evidence="7">Hydroxymethylpyrimidine/phosphomethylpyrimidine kinase</fullName>
        <ecNumber evidence="5">2.7.1.49</ecNumber>
        <ecNumber evidence="6">2.7.4.7</ecNumber>
    </recommendedName>
    <alternativeName>
        <fullName evidence="14">Hydroxymethylpyrimidine kinase</fullName>
    </alternativeName>
    <alternativeName>
        <fullName evidence="15">Hydroxymethylpyrimidine phosphate kinase</fullName>
    </alternativeName>
</protein>
<evidence type="ECO:0000256" key="10">
    <source>
        <dbReference type="ARBA" id="ARBA00022777"/>
    </source>
</evidence>
<evidence type="ECO:0000256" key="9">
    <source>
        <dbReference type="ARBA" id="ARBA00022741"/>
    </source>
</evidence>
<dbReference type="InterPro" id="IPR029056">
    <property type="entry name" value="Ribokinase-like"/>
</dbReference>
<dbReference type="EMBL" id="SODD01000005">
    <property type="protein sequence ID" value="TDW25289.1"/>
    <property type="molecule type" value="Genomic_DNA"/>
</dbReference>
<evidence type="ECO:0000256" key="11">
    <source>
        <dbReference type="ARBA" id="ARBA00022840"/>
    </source>
</evidence>
<comment type="catalytic activity">
    <reaction evidence="1">
        <text>4-amino-5-hydroxymethyl-2-methylpyrimidine + ATP = 4-amino-2-methyl-5-(phosphooxymethyl)pyrimidine + ADP + H(+)</text>
        <dbReference type="Rhea" id="RHEA:23096"/>
        <dbReference type="ChEBI" id="CHEBI:15378"/>
        <dbReference type="ChEBI" id="CHEBI:16892"/>
        <dbReference type="ChEBI" id="CHEBI:30616"/>
        <dbReference type="ChEBI" id="CHEBI:58354"/>
        <dbReference type="ChEBI" id="CHEBI:456216"/>
        <dbReference type="EC" id="2.7.1.49"/>
    </reaction>
</comment>
<dbReference type="PANTHER" id="PTHR20858">
    <property type="entry name" value="PHOSPHOMETHYLPYRIMIDINE KINASE"/>
    <property type="match status" value="1"/>
</dbReference>
<evidence type="ECO:0000313" key="18">
    <source>
        <dbReference type="Proteomes" id="UP000294743"/>
    </source>
</evidence>
<feature type="domain" description="Pyridoxamine kinase/Phosphomethylpyrimidine kinase" evidence="16">
    <location>
        <begin position="11"/>
        <end position="254"/>
    </location>
</feature>
<keyword evidence="11" id="KW-0067">ATP-binding</keyword>
<evidence type="ECO:0000256" key="5">
    <source>
        <dbReference type="ARBA" id="ARBA00012135"/>
    </source>
</evidence>
<gene>
    <name evidence="17" type="ORF">EDD63_10521</name>
</gene>
<keyword evidence="18" id="KW-1185">Reference proteome</keyword>
<dbReference type="GO" id="GO:0009228">
    <property type="term" value="P:thiamine biosynthetic process"/>
    <property type="evidence" value="ECO:0007669"/>
    <property type="project" value="UniProtKB-KW"/>
</dbReference>
<evidence type="ECO:0000256" key="2">
    <source>
        <dbReference type="ARBA" id="ARBA00000565"/>
    </source>
</evidence>
<evidence type="ECO:0000256" key="15">
    <source>
        <dbReference type="ARBA" id="ARBA00043176"/>
    </source>
</evidence>
<dbReference type="AlphaFoldDB" id="A0A4R8A3X3"/>
<proteinExistence type="inferred from homology"/>
<dbReference type="EC" id="2.7.1.49" evidence="5"/>
<dbReference type="NCBIfam" id="TIGR00097">
    <property type="entry name" value="HMP-P_kinase"/>
    <property type="match status" value="1"/>
</dbReference>
<evidence type="ECO:0000256" key="4">
    <source>
        <dbReference type="ARBA" id="ARBA00009879"/>
    </source>
</evidence>
<dbReference type="GO" id="GO:0005524">
    <property type="term" value="F:ATP binding"/>
    <property type="evidence" value="ECO:0007669"/>
    <property type="project" value="UniProtKB-KW"/>
</dbReference>
<dbReference type="OrthoDB" id="9810880at2"/>
<evidence type="ECO:0000313" key="17">
    <source>
        <dbReference type="EMBL" id="TDW25289.1"/>
    </source>
</evidence>
<dbReference type="Proteomes" id="UP000294743">
    <property type="component" value="Unassembled WGS sequence"/>
</dbReference>
<evidence type="ECO:0000259" key="16">
    <source>
        <dbReference type="Pfam" id="PF08543"/>
    </source>
</evidence>
<comment type="similarity">
    <text evidence="4">Belongs to the ThiD family.</text>
</comment>
<reference evidence="17 18" key="1">
    <citation type="submission" date="2019-03" db="EMBL/GenBank/DDBJ databases">
        <title>Genomic Encyclopedia of Type Strains, Phase IV (KMG-IV): sequencing the most valuable type-strain genomes for metagenomic binning, comparative biology and taxonomic classification.</title>
        <authorList>
            <person name="Goeker M."/>
        </authorList>
    </citation>
    <scope>NUCLEOTIDE SEQUENCE [LARGE SCALE GENOMIC DNA]</scope>
    <source>
        <strain evidence="17 18">DSM 28867</strain>
    </source>
</reference>
<evidence type="ECO:0000256" key="1">
    <source>
        <dbReference type="ARBA" id="ARBA00000151"/>
    </source>
</evidence>
<dbReference type="PANTHER" id="PTHR20858:SF17">
    <property type="entry name" value="HYDROXYMETHYLPYRIMIDINE_PHOSPHOMETHYLPYRIMIDINE KINASE THI20-RELATED"/>
    <property type="match status" value="1"/>
</dbReference>
<keyword evidence="10 17" id="KW-0418">Kinase</keyword>
<dbReference type="GO" id="GO:0005829">
    <property type="term" value="C:cytosol"/>
    <property type="evidence" value="ECO:0007669"/>
    <property type="project" value="TreeGrafter"/>
</dbReference>
<evidence type="ECO:0000256" key="8">
    <source>
        <dbReference type="ARBA" id="ARBA00022679"/>
    </source>
</evidence>
<dbReference type="Gene3D" id="3.40.1190.20">
    <property type="match status" value="1"/>
</dbReference>
<dbReference type="FunFam" id="3.40.1190.20:FF:000003">
    <property type="entry name" value="Phosphomethylpyrimidine kinase ThiD"/>
    <property type="match status" value="1"/>
</dbReference>
<comment type="catalytic activity">
    <reaction evidence="2">
        <text>4-amino-2-methyl-5-(phosphooxymethyl)pyrimidine + ATP = 4-amino-2-methyl-5-(diphosphooxymethyl)pyrimidine + ADP</text>
        <dbReference type="Rhea" id="RHEA:19893"/>
        <dbReference type="ChEBI" id="CHEBI:30616"/>
        <dbReference type="ChEBI" id="CHEBI:57841"/>
        <dbReference type="ChEBI" id="CHEBI:58354"/>
        <dbReference type="ChEBI" id="CHEBI:456216"/>
        <dbReference type="EC" id="2.7.4.7"/>
    </reaction>
</comment>
<comment type="caution">
    <text evidence="17">The sequence shown here is derived from an EMBL/GenBank/DDBJ whole genome shotgun (WGS) entry which is preliminary data.</text>
</comment>
<evidence type="ECO:0000256" key="13">
    <source>
        <dbReference type="ARBA" id="ARBA00037917"/>
    </source>
</evidence>
<keyword evidence="9" id="KW-0547">Nucleotide-binding</keyword>
<dbReference type="InterPro" id="IPR013749">
    <property type="entry name" value="PM/HMP-P_kinase-1"/>
</dbReference>
<dbReference type="GO" id="GO:0008902">
    <property type="term" value="F:hydroxymethylpyrimidine kinase activity"/>
    <property type="evidence" value="ECO:0007669"/>
    <property type="project" value="UniProtKB-EC"/>
</dbReference>
<comment type="pathway">
    <text evidence="3">Cofactor biosynthesis; thiamine diphosphate biosynthesis; 4-amino-2-methyl-5-diphosphomethylpyrimidine from 5-amino-1-(5-phospho-D-ribosyl)imidazole: step 3/3.</text>
</comment>
<evidence type="ECO:0000256" key="6">
    <source>
        <dbReference type="ARBA" id="ARBA00012963"/>
    </source>
</evidence>